<accession>G8H142</accession>
<keyword evidence="3" id="KW-1185">Reference proteome</keyword>
<evidence type="ECO:0000313" key="3">
    <source>
        <dbReference type="Proteomes" id="UP000174965"/>
    </source>
</evidence>
<feature type="region of interest" description="Disordered" evidence="1">
    <location>
        <begin position="226"/>
        <end position="251"/>
    </location>
</feature>
<feature type="compositionally biased region" description="Low complexity" evidence="1">
    <location>
        <begin position="232"/>
        <end position="251"/>
    </location>
</feature>
<proteinExistence type="predicted"/>
<name>G8H142_9BETA</name>
<protein>
    <submittedName>
        <fullName evidence="2">Tegument protein UL26</fullName>
    </submittedName>
</protein>
<dbReference type="Pfam" id="PF02393">
    <property type="entry name" value="US22"/>
    <property type="match status" value="1"/>
</dbReference>
<evidence type="ECO:0000256" key="1">
    <source>
        <dbReference type="SAM" id="MobiDB-lite"/>
    </source>
</evidence>
<gene>
    <name evidence="2" type="ORF">cyUL26</name>
</gene>
<feature type="region of interest" description="Disordered" evidence="1">
    <location>
        <begin position="163"/>
        <end position="184"/>
    </location>
</feature>
<dbReference type="InterPro" id="IPR003360">
    <property type="entry name" value="US22-like"/>
</dbReference>
<sequence>MFVVFDHTRWAVVQYEINQKQNDVIGTRTIRMATSREAGCVFNVEDYVRRNRGRHFDLPYPRGYTLFVCDEDDTILTPRDFSYWRLLPLMKGQLRVIGTIGTDEMFTWDRPVAAIGGCGGIFCYEIGENNYVVKAANSLSELLKEGVREGYFDDVRRARAGALQHSQRRGLRRGSRSESDVSASLVTRPCLRRQNAMVEGEEPEELTQEMFASGIMSSSLFTPALDYSPLQSESGARKSSGRAGTSSSSST</sequence>
<evidence type="ECO:0000313" key="2">
    <source>
        <dbReference type="EMBL" id="AEQ32116.1"/>
    </source>
</evidence>
<reference evidence="2 3" key="1">
    <citation type="journal article" date="2011" name="J. Virol.">
        <title>Genomic sequencing and characterization of cynomolgus macaque cytomegalovirus.</title>
        <authorList>
            <person name="Marsh A.K."/>
            <person name="Willer D.O."/>
            <person name="Ambagala A.P."/>
            <person name="Dzamba M."/>
            <person name="Chan J.K."/>
            <person name="Pilon R."/>
            <person name="Fournier J."/>
            <person name="Sandstrom P."/>
            <person name="Brudno M."/>
            <person name="Macdonald K.S."/>
        </authorList>
    </citation>
    <scope>NUCLEOTIDE SEQUENCE [LARGE SCALE GENOMIC DNA]</scope>
    <source>
        <strain evidence="2 3">Ottawa</strain>
    </source>
</reference>
<dbReference type="EMBL" id="JN227533">
    <property type="protein sequence ID" value="AEQ32116.1"/>
    <property type="molecule type" value="Genomic_DNA"/>
</dbReference>
<organism evidence="2 3">
    <name type="scientific">macacine betaherpesvirus 8</name>
    <dbReference type="NCBI Taxonomy" id="2560567"/>
    <lineage>
        <taxon>Viruses</taxon>
        <taxon>Duplodnaviria</taxon>
        <taxon>Heunggongvirae</taxon>
        <taxon>Peploviricota</taxon>
        <taxon>Herviviricetes</taxon>
        <taxon>Herpesvirales</taxon>
        <taxon>Orthoherpesviridae</taxon>
        <taxon>Betaherpesvirinae</taxon>
        <taxon>Cytomegalovirus</taxon>
        <taxon>Cytomegalovirus macacinebeta8</taxon>
    </lineage>
</organism>
<dbReference type="Proteomes" id="UP000174965">
    <property type="component" value="Segment"/>
</dbReference>